<reference evidence="2 3" key="1">
    <citation type="journal article" date="2019" name="Int. J. Syst. Evol. Microbiol.">
        <title>The Global Catalogue of Microorganisms (GCM) 10K type strain sequencing project: providing services to taxonomists for standard genome sequencing and annotation.</title>
        <authorList>
            <consortium name="The Broad Institute Genomics Platform"/>
            <consortium name="The Broad Institute Genome Sequencing Center for Infectious Disease"/>
            <person name="Wu L."/>
            <person name="Ma J."/>
        </authorList>
    </citation>
    <scope>NUCLEOTIDE SEQUENCE [LARGE SCALE GENOMIC DNA]</scope>
    <source>
        <strain evidence="2 3">CGMCC 1.12125</strain>
    </source>
</reference>
<accession>A0ABD6CC10</accession>
<organism evidence="2 3">
    <name type="scientific">Halorientalis brevis</name>
    <dbReference type="NCBI Taxonomy" id="1126241"/>
    <lineage>
        <taxon>Archaea</taxon>
        <taxon>Methanobacteriati</taxon>
        <taxon>Methanobacteriota</taxon>
        <taxon>Stenosarchaea group</taxon>
        <taxon>Halobacteria</taxon>
        <taxon>Halobacteriales</taxon>
        <taxon>Haloarculaceae</taxon>
        <taxon>Halorientalis</taxon>
    </lineage>
</organism>
<proteinExistence type="predicted"/>
<sequence>MTVFQMIDSLLRILIGVVISIVAAAVLLPLTVVIAKFLRQAIGSETARSLCQHAGVSGWNLELADKVETAIIGGLIGGVVFASLSPAIGPAMYDLHVQSGIVDKPEPSVSVHEVSGVSDEAIAENFDIHEEENYSLYVVELRNDDNRVLTNYNLNVRFPGCVEETSLGATTFGTAVISNETKQIQVGEFSNRSANATCYGAVQIDEFTTSSSGLVTFVVDHTPDENHTQLYPAPEKPGSVSMASSYTWEYNSRSYYEPAELVTYETKEHNSTVV</sequence>
<dbReference type="EMBL" id="JBHUDJ010000003">
    <property type="protein sequence ID" value="MFD1587369.1"/>
    <property type="molecule type" value="Genomic_DNA"/>
</dbReference>
<name>A0ABD6CC10_9EURY</name>
<keyword evidence="1" id="KW-1133">Transmembrane helix</keyword>
<keyword evidence="1" id="KW-0812">Transmembrane</keyword>
<evidence type="ECO:0008006" key="4">
    <source>
        <dbReference type="Google" id="ProtNLM"/>
    </source>
</evidence>
<protein>
    <recommendedName>
        <fullName evidence="4">DUF4352 domain-containing protein</fullName>
    </recommendedName>
</protein>
<keyword evidence="3" id="KW-1185">Reference proteome</keyword>
<comment type="caution">
    <text evidence="2">The sequence shown here is derived from an EMBL/GenBank/DDBJ whole genome shotgun (WGS) entry which is preliminary data.</text>
</comment>
<evidence type="ECO:0000313" key="2">
    <source>
        <dbReference type="EMBL" id="MFD1587369.1"/>
    </source>
</evidence>
<evidence type="ECO:0000256" key="1">
    <source>
        <dbReference type="SAM" id="Phobius"/>
    </source>
</evidence>
<feature type="transmembrane region" description="Helical" evidence="1">
    <location>
        <begin position="13"/>
        <end position="38"/>
    </location>
</feature>
<dbReference type="RefSeq" id="WP_247373759.1">
    <property type="nucleotide sequence ID" value="NZ_JALLGV010000001.1"/>
</dbReference>
<dbReference type="Proteomes" id="UP001597119">
    <property type="component" value="Unassembled WGS sequence"/>
</dbReference>
<gene>
    <name evidence="2" type="ORF">ACFR9U_10260</name>
</gene>
<evidence type="ECO:0000313" key="3">
    <source>
        <dbReference type="Proteomes" id="UP001597119"/>
    </source>
</evidence>
<keyword evidence="1" id="KW-0472">Membrane</keyword>
<dbReference type="AlphaFoldDB" id="A0ABD6CC10"/>